<sequence>MTAIIKASENTLLPALAPSQAKVYQQLLDLLAIMPAIVLMGSTGSGKTLVLQHLADAMGGTLISAETVVDACRSVSAQNWDEAVRLRIEQALEQYPVVVIDDYHYIASVSGRSDTRGGYFPMLAMRQLIAKAGRDNKRLVLAGSPPQAWESVGDVYGDFMAALSLPAFSPADYQAIARNLLGEARVAATDFQLVYRYAALLNGHQLRTLFNLHTLDNLELTGEQLIDTLSRYVLSSNTRVSEVEALTFDRLPGAEHIVEALETHIVLPLENRQLAMQLGLKPKRGVLLYGPPGTGKTSIGRALAHRMKGKFFLIDGSFVSEPPGNFFGKLQSVVNEAKENAPSVLFIDDADLLFKIDHIAGLERYLLTLLDGLESESASGVCVMMTAMNAALVPEALLRSGRVELWLQTHVPAAPIRARILERWVEGCGLPTSAPVMFQDLAETTEGFTPADLRRVVSDAKALYAMDIVKQRRELQAGTYLQNAIDEVIRLRGLMADSLGDDSLRVGGTGSYPVTDAGACGSDACGW</sequence>
<evidence type="ECO:0000313" key="3">
    <source>
        <dbReference type="Proteomes" id="UP000198512"/>
    </source>
</evidence>
<dbReference type="RefSeq" id="WP_069518273.1">
    <property type="nucleotide sequence ID" value="NZ_FOFP01000005.1"/>
</dbReference>
<reference evidence="2 3" key="1">
    <citation type="submission" date="2016-10" db="EMBL/GenBank/DDBJ databases">
        <authorList>
            <person name="Varghese N."/>
            <person name="Submissions S."/>
        </authorList>
    </citation>
    <scope>NUCLEOTIDE SEQUENCE [LARGE SCALE GENOMIC DNA]</scope>
    <source>
        <strain evidence="2 3">CIP 109853</strain>
    </source>
</reference>
<dbReference type="Pfam" id="PF00004">
    <property type="entry name" value="AAA"/>
    <property type="match status" value="2"/>
</dbReference>
<comment type="caution">
    <text evidence="2">The sequence shown here is derived from an EMBL/GenBank/DDBJ whole genome shotgun (WGS) entry which is preliminary data.</text>
</comment>
<organism evidence="2 3">
    <name type="scientific">Pseudomonas cuatrocienegasensis</name>
    <dbReference type="NCBI Taxonomy" id="543360"/>
    <lineage>
        <taxon>Bacteria</taxon>
        <taxon>Pseudomonadati</taxon>
        <taxon>Pseudomonadota</taxon>
        <taxon>Gammaproteobacteria</taxon>
        <taxon>Pseudomonadales</taxon>
        <taxon>Pseudomonadaceae</taxon>
        <taxon>Pseudomonas</taxon>
    </lineage>
</organism>
<dbReference type="CDD" id="cd19481">
    <property type="entry name" value="RecA-like_protease"/>
    <property type="match status" value="1"/>
</dbReference>
<dbReference type="SMART" id="SM00382">
    <property type="entry name" value="AAA"/>
    <property type="match status" value="2"/>
</dbReference>
<gene>
    <name evidence="2" type="ORF">SAMN05216600_10593</name>
</gene>
<dbReference type="PANTHER" id="PTHR23077">
    <property type="entry name" value="AAA-FAMILY ATPASE"/>
    <property type="match status" value="1"/>
</dbReference>
<dbReference type="Proteomes" id="UP000198512">
    <property type="component" value="Unassembled WGS sequence"/>
</dbReference>
<dbReference type="InterPro" id="IPR003593">
    <property type="entry name" value="AAA+_ATPase"/>
</dbReference>
<keyword evidence="3" id="KW-1185">Reference proteome</keyword>
<dbReference type="Gene3D" id="1.10.8.60">
    <property type="match status" value="1"/>
</dbReference>
<feature type="domain" description="AAA+ ATPase" evidence="1">
    <location>
        <begin position="33"/>
        <end position="181"/>
    </location>
</feature>
<dbReference type="SUPFAM" id="SSF52540">
    <property type="entry name" value="P-loop containing nucleoside triphosphate hydrolases"/>
    <property type="match status" value="2"/>
</dbReference>
<proteinExistence type="predicted"/>
<feature type="domain" description="AAA+ ATPase" evidence="1">
    <location>
        <begin position="282"/>
        <end position="417"/>
    </location>
</feature>
<evidence type="ECO:0000259" key="1">
    <source>
        <dbReference type="SMART" id="SM00382"/>
    </source>
</evidence>
<dbReference type="InterPro" id="IPR027417">
    <property type="entry name" value="P-loop_NTPase"/>
</dbReference>
<dbReference type="Gene3D" id="3.40.50.300">
    <property type="entry name" value="P-loop containing nucleotide triphosphate hydrolases"/>
    <property type="match status" value="2"/>
</dbReference>
<name>A0ABY1B9Y5_9PSED</name>
<accession>A0ABY1B9Y5</accession>
<dbReference type="InterPro" id="IPR050168">
    <property type="entry name" value="AAA_ATPase_domain"/>
</dbReference>
<dbReference type="EMBL" id="FOFP01000005">
    <property type="protein sequence ID" value="SEQ34069.1"/>
    <property type="molecule type" value="Genomic_DNA"/>
</dbReference>
<evidence type="ECO:0000313" key="2">
    <source>
        <dbReference type="EMBL" id="SEQ34069.1"/>
    </source>
</evidence>
<protein>
    <submittedName>
        <fullName evidence="2">AAA+-type ATPase, SpoVK/Ycf46/Vps4 family</fullName>
    </submittedName>
</protein>
<dbReference type="InterPro" id="IPR003959">
    <property type="entry name" value="ATPase_AAA_core"/>
</dbReference>